<protein>
    <submittedName>
        <fullName evidence="2">PHP domain-containing protein</fullName>
    </submittedName>
</protein>
<organism evidence="2 3">
    <name type="scientific">Candidatus Fimadaptatus faecigallinarum</name>
    <dbReference type="NCBI Taxonomy" id="2840814"/>
    <lineage>
        <taxon>Bacteria</taxon>
        <taxon>Bacillati</taxon>
        <taxon>Bacillota</taxon>
        <taxon>Clostridia</taxon>
        <taxon>Eubacteriales</taxon>
        <taxon>Candidatus Fimadaptatus</taxon>
    </lineage>
</organism>
<dbReference type="Proteomes" id="UP000824123">
    <property type="component" value="Unassembled WGS sequence"/>
</dbReference>
<dbReference type="PANTHER" id="PTHR42924:SF3">
    <property type="entry name" value="POLYMERASE_HISTIDINOL PHOSPHATASE N-TERMINAL DOMAIN-CONTAINING PROTEIN"/>
    <property type="match status" value="1"/>
</dbReference>
<dbReference type="SMART" id="SM00481">
    <property type="entry name" value="POLIIIAc"/>
    <property type="match status" value="1"/>
</dbReference>
<dbReference type="CDD" id="cd07432">
    <property type="entry name" value="PHP_HisPPase"/>
    <property type="match status" value="1"/>
</dbReference>
<dbReference type="PANTHER" id="PTHR42924">
    <property type="entry name" value="EXONUCLEASE"/>
    <property type="match status" value="1"/>
</dbReference>
<sequence length="242" mass="26611">MNIAVDLHMHSCLSPCGDELMTPNNIVNMAKLKGLDAIAVCDHNTARHLPAIAAVAREVDLTLLPGMELTTAEEVHLLAYFRDVDAALEFSDYIYQYLPPIPNRPEFFGEQLQLDDEDEPVATEPRLLLTALELGLDELVADINRAGGLAVPAHINRGANGLLVNLGMLPAETRFAALEVSNAVNAPRCELGAYKLLFSSDAHCLENIAEREYFLNVPDPTREGLFDYLCACRARVWGDNIL</sequence>
<dbReference type="InterPro" id="IPR003141">
    <property type="entry name" value="Pol/His_phosphatase_N"/>
</dbReference>
<dbReference type="GO" id="GO:0004534">
    <property type="term" value="F:5'-3' RNA exonuclease activity"/>
    <property type="evidence" value="ECO:0007669"/>
    <property type="project" value="TreeGrafter"/>
</dbReference>
<dbReference type="EMBL" id="DVNK01000024">
    <property type="protein sequence ID" value="HIU46189.1"/>
    <property type="molecule type" value="Genomic_DNA"/>
</dbReference>
<proteinExistence type="predicted"/>
<dbReference type="InterPro" id="IPR052018">
    <property type="entry name" value="PHP_domain"/>
</dbReference>
<evidence type="ECO:0000259" key="1">
    <source>
        <dbReference type="SMART" id="SM00481"/>
    </source>
</evidence>
<dbReference type="InterPro" id="IPR016195">
    <property type="entry name" value="Pol/histidinol_Pase-like"/>
</dbReference>
<reference evidence="2" key="1">
    <citation type="submission" date="2020-10" db="EMBL/GenBank/DDBJ databases">
        <authorList>
            <person name="Gilroy R."/>
        </authorList>
    </citation>
    <scope>NUCLEOTIDE SEQUENCE</scope>
    <source>
        <strain evidence="2">ChiSxjej2B14-8506</strain>
    </source>
</reference>
<dbReference type="Gene3D" id="3.20.20.140">
    <property type="entry name" value="Metal-dependent hydrolases"/>
    <property type="match status" value="1"/>
</dbReference>
<dbReference type="SUPFAM" id="SSF89550">
    <property type="entry name" value="PHP domain-like"/>
    <property type="match status" value="1"/>
</dbReference>
<dbReference type="InterPro" id="IPR004013">
    <property type="entry name" value="PHP_dom"/>
</dbReference>
<reference evidence="2" key="2">
    <citation type="journal article" date="2021" name="PeerJ">
        <title>Extensive microbial diversity within the chicken gut microbiome revealed by metagenomics and culture.</title>
        <authorList>
            <person name="Gilroy R."/>
            <person name="Ravi A."/>
            <person name="Getino M."/>
            <person name="Pursley I."/>
            <person name="Horton D.L."/>
            <person name="Alikhan N.F."/>
            <person name="Baker D."/>
            <person name="Gharbi K."/>
            <person name="Hall N."/>
            <person name="Watson M."/>
            <person name="Adriaenssens E.M."/>
            <person name="Foster-Nyarko E."/>
            <person name="Jarju S."/>
            <person name="Secka A."/>
            <person name="Antonio M."/>
            <person name="Oren A."/>
            <person name="Chaudhuri R.R."/>
            <person name="La Ragione R."/>
            <person name="Hildebrand F."/>
            <person name="Pallen M.J."/>
        </authorList>
    </citation>
    <scope>NUCLEOTIDE SEQUENCE</scope>
    <source>
        <strain evidence="2">ChiSxjej2B14-8506</strain>
    </source>
</reference>
<dbReference type="Pfam" id="PF02811">
    <property type="entry name" value="PHP"/>
    <property type="match status" value="1"/>
</dbReference>
<feature type="domain" description="Polymerase/histidinol phosphatase N-terminal" evidence="1">
    <location>
        <begin position="5"/>
        <end position="73"/>
    </location>
</feature>
<dbReference type="AlphaFoldDB" id="A0A9D1S3R2"/>
<evidence type="ECO:0000313" key="3">
    <source>
        <dbReference type="Proteomes" id="UP000824123"/>
    </source>
</evidence>
<comment type="caution">
    <text evidence="2">The sequence shown here is derived from an EMBL/GenBank/DDBJ whole genome shotgun (WGS) entry which is preliminary data.</text>
</comment>
<accession>A0A9D1S3R2</accession>
<gene>
    <name evidence="2" type="ORF">IAC59_02900</name>
</gene>
<dbReference type="GO" id="GO:0035312">
    <property type="term" value="F:5'-3' DNA exonuclease activity"/>
    <property type="evidence" value="ECO:0007669"/>
    <property type="project" value="TreeGrafter"/>
</dbReference>
<evidence type="ECO:0000313" key="2">
    <source>
        <dbReference type="EMBL" id="HIU46189.1"/>
    </source>
</evidence>
<name>A0A9D1S3R2_9FIRM</name>